<feature type="transmembrane region" description="Helical" evidence="6">
    <location>
        <begin position="72"/>
        <end position="90"/>
    </location>
</feature>
<feature type="transmembrane region" description="Helical" evidence="6">
    <location>
        <begin position="127"/>
        <end position="149"/>
    </location>
</feature>
<feature type="transmembrane region" description="Helical" evidence="6">
    <location>
        <begin position="214"/>
        <end position="237"/>
    </location>
</feature>
<dbReference type="Gene3D" id="1.20.1250.20">
    <property type="entry name" value="MFS general substrate transporter like domains"/>
    <property type="match status" value="1"/>
</dbReference>
<evidence type="ECO:0000256" key="3">
    <source>
        <dbReference type="ARBA" id="ARBA00022692"/>
    </source>
</evidence>
<gene>
    <name evidence="7" type="ORF">GM51_12440</name>
</gene>
<feature type="transmembrane region" description="Helical" evidence="6">
    <location>
        <begin position="418"/>
        <end position="437"/>
    </location>
</feature>
<feature type="transmembrane region" description="Helical" evidence="6">
    <location>
        <begin position="102"/>
        <end position="121"/>
    </location>
</feature>
<name>A0A094Q385_9ZZZZ</name>
<comment type="caution">
    <text evidence="7">The sequence shown here is derived from an EMBL/GenBank/DDBJ whole genome shotgun (WGS) entry which is preliminary data.</text>
</comment>
<feature type="transmembrane region" description="Helical" evidence="6">
    <location>
        <begin position="322"/>
        <end position="342"/>
    </location>
</feature>
<dbReference type="AlphaFoldDB" id="A0A094Q385"/>
<comment type="subcellular location">
    <subcellularLocation>
        <location evidence="1">Membrane</location>
        <topology evidence="1">Multi-pass membrane protein</topology>
    </subcellularLocation>
</comment>
<keyword evidence="3 6" id="KW-0812">Transmembrane</keyword>
<dbReference type="EMBL" id="JNSL01000083">
    <property type="protein sequence ID" value="KGA16494.1"/>
    <property type="molecule type" value="Genomic_DNA"/>
</dbReference>
<reference evidence="7" key="1">
    <citation type="submission" date="2014-06" db="EMBL/GenBank/DDBJ databases">
        <title>Key roles for freshwater Actinobacteria revealed by deep metagenomic sequencing.</title>
        <authorList>
            <person name="Ghai R."/>
            <person name="Mizuno C.M."/>
            <person name="Picazo A."/>
            <person name="Camacho A."/>
            <person name="Rodriguez-Valera F."/>
        </authorList>
    </citation>
    <scope>NUCLEOTIDE SEQUENCE</scope>
</reference>
<organism evidence="7">
    <name type="scientific">freshwater metagenome</name>
    <dbReference type="NCBI Taxonomy" id="449393"/>
    <lineage>
        <taxon>unclassified sequences</taxon>
        <taxon>metagenomes</taxon>
        <taxon>ecological metagenomes</taxon>
    </lineage>
</organism>
<evidence type="ECO:0000256" key="5">
    <source>
        <dbReference type="ARBA" id="ARBA00023136"/>
    </source>
</evidence>
<dbReference type="SUPFAM" id="SSF103473">
    <property type="entry name" value="MFS general substrate transporter"/>
    <property type="match status" value="1"/>
</dbReference>
<evidence type="ECO:0000313" key="7">
    <source>
        <dbReference type="EMBL" id="KGA16494.1"/>
    </source>
</evidence>
<evidence type="ECO:0000256" key="2">
    <source>
        <dbReference type="ARBA" id="ARBA00008432"/>
    </source>
</evidence>
<proteinExistence type="inferred from homology"/>
<evidence type="ECO:0000256" key="4">
    <source>
        <dbReference type="ARBA" id="ARBA00022989"/>
    </source>
</evidence>
<dbReference type="InterPro" id="IPR011701">
    <property type="entry name" value="MFS"/>
</dbReference>
<evidence type="ECO:0000256" key="1">
    <source>
        <dbReference type="ARBA" id="ARBA00004141"/>
    </source>
</evidence>
<evidence type="ECO:0000256" key="6">
    <source>
        <dbReference type="SAM" id="Phobius"/>
    </source>
</evidence>
<dbReference type="InterPro" id="IPR036259">
    <property type="entry name" value="MFS_trans_sf"/>
</dbReference>
<dbReference type="GO" id="GO:0015112">
    <property type="term" value="F:nitrate transmembrane transporter activity"/>
    <property type="evidence" value="ECO:0007669"/>
    <property type="project" value="InterPro"/>
</dbReference>
<feature type="transmembrane region" description="Helical" evidence="6">
    <location>
        <begin position="258"/>
        <end position="278"/>
    </location>
</feature>
<dbReference type="PANTHER" id="PTHR23515">
    <property type="entry name" value="HIGH-AFFINITY NITRATE TRANSPORTER 2.3"/>
    <property type="match status" value="1"/>
</dbReference>
<dbReference type="Pfam" id="PF07690">
    <property type="entry name" value="MFS_1"/>
    <property type="match status" value="1"/>
</dbReference>
<feature type="transmembrane region" description="Helical" evidence="6">
    <location>
        <begin position="36"/>
        <end position="57"/>
    </location>
</feature>
<dbReference type="GO" id="GO:0016020">
    <property type="term" value="C:membrane"/>
    <property type="evidence" value="ECO:0007669"/>
    <property type="project" value="UniProtKB-SubCell"/>
</dbReference>
<feature type="transmembrane region" description="Helical" evidence="6">
    <location>
        <begin position="298"/>
        <end position="315"/>
    </location>
</feature>
<keyword evidence="5 6" id="KW-0472">Membrane</keyword>
<protein>
    <submittedName>
        <fullName evidence="7">Nitrite extrusion protein, nitrite facilitator</fullName>
    </submittedName>
</protein>
<feature type="transmembrane region" description="Helical" evidence="6">
    <location>
        <begin position="170"/>
        <end position="194"/>
    </location>
</feature>
<feature type="transmembrane region" description="Helical" evidence="6">
    <location>
        <begin position="354"/>
        <end position="376"/>
    </location>
</feature>
<keyword evidence="4 6" id="KW-1133">Transmembrane helix</keyword>
<comment type="similarity">
    <text evidence="2">Belongs to the major facilitator superfamily. Nitrate/nitrite porter (TC 2.A.1.8) family.</text>
</comment>
<accession>A0A094Q385</accession>
<dbReference type="CDD" id="cd17341">
    <property type="entry name" value="MFS_NRT2_like"/>
    <property type="match status" value="1"/>
</dbReference>
<sequence length="446" mass="48220">MELKMSAKAIKSSEWLESWDPNAEGKWESKIAWKTLWVTTYALTLGFMSWFLVSALAPKLNNLGFDLSKKELYWLAAMPGLAGGGLRLIWMFLPPILGTRKLVTYSTALLIFPLVGWSFAVRSPSTPYVALLILAFLSGIGGGVFSGFMPSTSYFFPKSKQGLALGIQAGVGNFGVSIIQFFTPIIVGSAMFGATLGGPQNFVDKVKGIDKSVWYQNAGLVWVPFVIVSVLISWKFLKSVPVTSRGVKDQLDIFNNKHTWLMTVLYFMTFGTFAGFSAQFGLLIKNLFGEFANAPDPVKFAFFGPLVGSAARVISGPIADRVGGGILTFISGVGIAVSAFFTSGQLSPASSDDFMSFFWGMMAIFFFAGVGNASTFKQMPMIFEPRQAGGVLGWTGAIAAFGPFIFGVLLSLMAPTDFFQAVALFAVVGTAIAWWFYARKGAVAKS</sequence>
<dbReference type="InterPro" id="IPR044772">
    <property type="entry name" value="NO3_transporter"/>
</dbReference>
<feature type="transmembrane region" description="Helical" evidence="6">
    <location>
        <begin position="388"/>
        <end position="412"/>
    </location>
</feature>